<keyword evidence="2" id="KW-1185">Reference proteome</keyword>
<dbReference type="EMBL" id="STFF01000010">
    <property type="protein sequence ID" value="THU32963.1"/>
    <property type="molecule type" value="Genomic_DNA"/>
</dbReference>
<proteinExistence type="predicted"/>
<evidence type="ECO:0000313" key="2">
    <source>
        <dbReference type="Proteomes" id="UP000306918"/>
    </source>
</evidence>
<sequence length="81" mass="9161">MASEENIFDIAFDADGTKYKGWVNPSDKTNDSGFPASFHVVLNDTSFGYLSLNNNEWTANEDRPEGLIKRVGKEIEKHYAF</sequence>
<reference evidence="1 2" key="1">
    <citation type="submission" date="2019-04" db="EMBL/GenBank/DDBJ databases">
        <title>Niastella caeni sp. nov., isolated from activated sludge.</title>
        <authorList>
            <person name="Sheng M."/>
        </authorList>
    </citation>
    <scope>NUCLEOTIDE SEQUENCE [LARGE SCALE GENOMIC DNA]</scope>
    <source>
        <strain evidence="1 2">HX-2-15</strain>
    </source>
</reference>
<dbReference type="Proteomes" id="UP000306918">
    <property type="component" value="Unassembled WGS sequence"/>
</dbReference>
<evidence type="ECO:0000313" key="1">
    <source>
        <dbReference type="EMBL" id="THU32963.1"/>
    </source>
</evidence>
<dbReference type="AlphaFoldDB" id="A0A4S8HDM2"/>
<dbReference type="OrthoDB" id="676465at2"/>
<gene>
    <name evidence="1" type="ORF">FAM09_26325</name>
</gene>
<organism evidence="1 2">
    <name type="scientific">Niastella caeni</name>
    <dbReference type="NCBI Taxonomy" id="2569763"/>
    <lineage>
        <taxon>Bacteria</taxon>
        <taxon>Pseudomonadati</taxon>
        <taxon>Bacteroidota</taxon>
        <taxon>Chitinophagia</taxon>
        <taxon>Chitinophagales</taxon>
        <taxon>Chitinophagaceae</taxon>
        <taxon>Niastella</taxon>
    </lineage>
</organism>
<comment type="caution">
    <text evidence="1">The sequence shown here is derived from an EMBL/GenBank/DDBJ whole genome shotgun (WGS) entry which is preliminary data.</text>
</comment>
<dbReference type="RefSeq" id="WP_136580153.1">
    <property type="nucleotide sequence ID" value="NZ_STFF01000010.1"/>
</dbReference>
<protein>
    <submittedName>
        <fullName evidence="1">Uncharacterized protein</fullName>
    </submittedName>
</protein>
<name>A0A4S8HDM2_9BACT</name>
<accession>A0A4S8HDM2</accession>